<keyword evidence="2" id="KW-0548">Nucleotidyltransferase</keyword>
<dbReference type="InterPro" id="IPR000477">
    <property type="entry name" value="RT_dom"/>
</dbReference>
<evidence type="ECO:0000313" key="11">
    <source>
        <dbReference type="EMBL" id="KAA3462434.1"/>
    </source>
</evidence>
<reference evidence="12" key="1">
    <citation type="journal article" date="2019" name="Plant Biotechnol. J.">
        <title>Genome sequencing of the Australian wild diploid species Gossypium australe highlights disease resistance and delayed gland morphogenesis.</title>
        <authorList>
            <person name="Cai Y."/>
            <person name="Cai X."/>
            <person name="Wang Q."/>
            <person name="Wang P."/>
            <person name="Zhang Y."/>
            <person name="Cai C."/>
            <person name="Xu Y."/>
            <person name="Wang K."/>
            <person name="Zhou Z."/>
            <person name="Wang C."/>
            <person name="Geng S."/>
            <person name="Li B."/>
            <person name="Dong Q."/>
            <person name="Hou Y."/>
            <person name="Wang H."/>
            <person name="Ai P."/>
            <person name="Liu Z."/>
            <person name="Yi F."/>
            <person name="Sun M."/>
            <person name="An G."/>
            <person name="Cheng J."/>
            <person name="Zhang Y."/>
            <person name="Shi Q."/>
            <person name="Xie Y."/>
            <person name="Shi X."/>
            <person name="Chang Y."/>
            <person name="Huang F."/>
            <person name="Chen Y."/>
            <person name="Hong S."/>
            <person name="Mi L."/>
            <person name="Sun Q."/>
            <person name="Zhang L."/>
            <person name="Zhou B."/>
            <person name="Peng R."/>
            <person name="Zhang X."/>
            <person name="Liu F."/>
        </authorList>
    </citation>
    <scope>NUCLEOTIDE SEQUENCE [LARGE SCALE GENOMIC DNA]</scope>
    <source>
        <strain evidence="12">cv. PA1801</strain>
    </source>
</reference>
<keyword evidence="12" id="KW-1185">Reference proteome</keyword>
<dbReference type="Gene3D" id="3.10.10.10">
    <property type="entry name" value="HIV Type 1 Reverse Transcriptase, subunit A, domain 1"/>
    <property type="match status" value="1"/>
</dbReference>
<evidence type="ECO:0000259" key="8">
    <source>
        <dbReference type="Pfam" id="PF00078"/>
    </source>
</evidence>
<dbReference type="InterPro" id="IPR041373">
    <property type="entry name" value="RT_RNaseH"/>
</dbReference>
<proteinExistence type="predicted"/>
<feature type="region of interest" description="Disordered" evidence="7">
    <location>
        <begin position="1"/>
        <end position="22"/>
    </location>
</feature>
<evidence type="ECO:0000256" key="1">
    <source>
        <dbReference type="ARBA" id="ARBA00022679"/>
    </source>
</evidence>
<name>A0A5B6UZ36_9ROSI</name>
<evidence type="ECO:0000256" key="5">
    <source>
        <dbReference type="ARBA" id="ARBA00022801"/>
    </source>
</evidence>
<evidence type="ECO:0000256" key="7">
    <source>
        <dbReference type="SAM" id="MobiDB-lite"/>
    </source>
</evidence>
<feature type="domain" description="Reverse transcriptase" evidence="8">
    <location>
        <begin position="303"/>
        <end position="385"/>
    </location>
</feature>
<sequence>MPQLDTSETPVSPATETGSQSRVAPNVAEYWLEATERIMDDLDCTPKQKLKGAVHLLCNESYQWLTVKEGTQPNRLTWEFFKTTFQSKYVGANYIDARKHEFLNLAVLIAPQKEREFVVLVEKAKIAEDDKHHPDECWKRIGAYLRCGSFEHRIRECALKADQMQALALVYAARHRKDRDAPDVIIVVQGTVFLADLMELSIGEFDIILRMDCTTASGNSSVGNIRIVKDFSDVFPKELPGLPPNREVKFGIKLLSGTASVSITPYRIAPKELTELKVQLQELLDRGFIHPSVSPWGPPVLFVKKKDGTMRMCIDYRQLNKLTIKNKYPLSRIDDLFDQFRGASVFSKIDLHSRYPQLRVKKTDVHKTAFRTRYGHYEFLVMPFGKCEFWLREVTFLGHVVSAEEIRADPRKIEGVLDRKQPKNVYEIRSFPSLAVYYRRFVEGFSLIAAPLTKLLRKGLPFLEPGKEFVVHSDASHVGLRCVLMQDGKVVVYLSRQLKTHEGNYLKHDLELAAIELLKDYDCTIEYHPGKANVVADALSQIAMSDLRVMFARLSLFDDGSQLAELEVKSTWIGQIQDKQLGDESLSLRQSILREVHSSPYAMHPDDNKMYRDLRGLYWWLRLAKLYVSEIVKLLGVPVSIISDRDLRFTSRFWKKLHDWTSVLHSILNHLKAASDRQKSYADLRRREIECSVGDFVFLKVSPWKKLELPPELDRIHDVFHVSMLKRYHSDPSHFVSVEEIEFRPELTFEEEPVQILDRDVKNEPAGSSGKKVSEIEVLCEDQAVISASIEI</sequence>
<dbReference type="GO" id="GO:0016787">
    <property type="term" value="F:hydrolase activity"/>
    <property type="evidence" value="ECO:0007669"/>
    <property type="project" value="UniProtKB-KW"/>
</dbReference>
<dbReference type="Pfam" id="PF17921">
    <property type="entry name" value="Integrase_H2C2"/>
    <property type="match status" value="1"/>
</dbReference>
<evidence type="ECO:0000259" key="10">
    <source>
        <dbReference type="Pfam" id="PF17921"/>
    </source>
</evidence>
<evidence type="ECO:0000256" key="4">
    <source>
        <dbReference type="ARBA" id="ARBA00022759"/>
    </source>
</evidence>
<evidence type="ECO:0000256" key="6">
    <source>
        <dbReference type="ARBA" id="ARBA00022918"/>
    </source>
</evidence>
<dbReference type="Gene3D" id="3.30.70.270">
    <property type="match status" value="2"/>
</dbReference>
<dbReference type="CDD" id="cd01647">
    <property type="entry name" value="RT_LTR"/>
    <property type="match status" value="1"/>
</dbReference>
<dbReference type="Pfam" id="PF17917">
    <property type="entry name" value="RT_RNaseH"/>
    <property type="match status" value="1"/>
</dbReference>
<dbReference type="InterPro" id="IPR050951">
    <property type="entry name" value="Retrovirus_Pol_polyprotein"/>
</dbReference>
<evidence type="ECO:0000256" key="2">
    <source>
        <dbReference type="ARBA" id="ARBA00022695"/>
    </source>
</evidence>
<dbReference type="GO" id="GO:0004519">
    <property type="term" value="F:endonuclease activity"/>
    <property type="evidence" value="ECO:0007669"/>
    <property type="project" value="UniProtKB-KW"/>
</dbReference>
<dbReference type="PANTHER" id="PTHR37984:SF5">
    <property type="entry name" value="PROTEIN NYNRIN-LIKE"/>
    <property type="match status" value="1"/>
</dbReference>
<dbReference type="Pfam" id="PF00078">
    <property type="entry name" value="RVT_1"/>
    <property type="match status" value="1"/>
</dbReference>
<feature type="domain" description="Reverse transcriptase RNase H-like" evidence="9">
    <location>
        <begin position="465"/>
        <end position="529"/>
    </location>
</feature>
<evidence type="ECO:0000313" key="12">
    <source>
        <dbReference type="Proteomes" id="UP000325315"/>
    </source>
</evidence>
<dbReference type="SUPFAM" id="SSF56672">
    <property type="entry name" value="DNA/RNA polymerases"/>
    <property type="match status" value="1"/>
</dbReference>
<feature type="domain" description="Integrase zinc-binding" evidence="10">
    <location>
        <begin position="587"/>
        <end position="625"/>
    </location>
</feature>
<keyword evidence="5" id="KW-0378">Hydrolase</keyword>
<keyword evidence="4" id="KW-0255">Endonuclease</keyword>
<evidence type="ECO:0000256" key="3">
    <source>
        <dbReference type="ARBA" id="ARBA00022722"/>
    </source>
</evidence>
<keyword evidence="6" id="KW-0695">RNA-directed DNA polymerase</keyword>
<protein>
    <submittedName>
        <fullName evidence="11">DNA/RNA polymerases superfamily protein</fullName>
    </submittedName>
</protein>
<dbReference type="InterPro" id="IPR043128">
    <property type="entry name" value="Rev_trsase/Diguanyl_cyclase"/>
</dbReference>
<dbReference type="InterPro" id="IPR041588">
    <property type="entry name" value="Integrase_H2C2"/>
</dbReference>
<gene>
    <name evidence="11" type="ORF">EPI10_028921</name>
</gene>
<dbReference type="Proteomes" id="UP000325315">
    <property type="component" value="Unassembled WGS sequence"/>
</dbReference>
<accession>A0A5B6UZ36</accession>
<dbReference type="EMBL" id="SMMG02000009">
    <property type="protein sequence ID" value="KAA3462434.1"/>
    <property type="molecule type" value="Genomic_DNA"/>
</dbReference>
<dbReference type="InterPro" id="IPR043502">
    <property type="entry name" value="DNA/RNA_pol_sf"/>
</dbReference>
<keyword evidence="3" id="KW-0540">Nuclease</keyword>
<comment type="caution">
    <text evidence="11">The sequence shown here is derived from an EMBL/GenBank/DDBJ whole genome shotgun (WGS) entry which is preliminary data.</text>
</comment>
<organism evidence="11 12">
    <name type="scientific">Gossypium australe</name>
    <dbReference type="NCBI Taxonomy" id="47621"/>
    <lineage>
        <taxon>Eukaryota</taxon>
        <taxon>Viridiplantae</taxon>
        <taxon>Streptophyta</taxon>
        <taxon>Embryophyta</taxon>
        <taxon>Tracheophyta</taxon>
        <taxon>Spermatophyta</taxon>
        <taxon>Magnoliopsida</taxon>
        <taxon>eudicotyledons</taxon>
        <taxon>Gunneridae</taxon>
        <taxon>Pentapetalae</taxon>
        <taxon>rosids</taxon>
        <taxon>malvids</taxon>
        <taxon>Malvales</taxon>
        <taxon>Malvaceae</taxon>
        <taxon>Malvoideae</taxon>
        <taxon>Gossypium</taxon>
    </lineage>
</organism>
<keyword evidence="1" id="KW-0808">Transferase</keyword>
<dbReference type="GO" id="GO:0003964">
    <property type="term" value="F:RNA-directed DNA polymerase activity"/>
    <property type="evidence" value="ECO:0007669"/>
    <property type="project" value="UniProtKB-KW"/>
</dbReference>
<evidence type="ECO:0000259" key="9">
    <source>
        <dbReference type="Pfam" id="PF17917"/>
    </source>
</evidence>
<dbReference type="PANTHER" id="PTHR37984">
    <property type="entry name" value="PROTEIN CBG26694"/>
    <property type="match status" value="1"/>
</dbReference>
<dbReference type="AlphaFoldDB" id="A0A5B6UZ36"/>